<proteinExistence type="predicted"/>
<evidence type="ECO:0000256" key="6">
    <source>
        <dbReference type="SAM" id="Phobius"/>
    </source>
</evidence>
<feature type="compositionally biased region" description="Basic and acidic residues" evidence="5">
    <location>
        <begin position="501"/>
        <end position="513"/>
    </location>
</feature>
<accession>A0A547Q859</accession>
<evidence type="ECO:0000256" key="4">
    <source>
        <dbReference type="ARBA" id="ARBA00023136"/>
    </source>
</evidence>
<evidence type="ECO:0000256" key="5">
    <source>
        <dbReference type="SAM" id="MobiDB-lite"/>
    </source>
</evidence>
<evidence type="ECO:0000313" key="9">
    <source>
        <dbReference type="Proteomes" id="UP000318590"/>
    </source>
</evidence>
<reference evidence="8 9" key="1">
    <citation type="submission" date="2019-06" db="EMBL/GenBank/DDBJ databases">
        <title>Paenimaribius caenipelagi gen. nov., sp. nov., isolated from a tidal flat.</title>
        <authorList>
            <person name="Yoon J.-H."/>
        </authorList>
    </citation>
    <scope>NUCLEOTIDE SEQUENCE [LARGE SCALE GENOMIC DNA]</scope>
    <source>
        <strain evidence="8 9">JBTF-M29</strain>
    </source>
</reference>
<evidence type="ECO:0000259" key="7">
    <source>
        <dbReference type="Pfam" id="PF07219"/>
    </source>
</evidence>
<dbReference type="AlphaFoldDB" id="A0A547Q859"/>
<comment type="subcellular location">
    <subcellularLocation>
        <location evidence="1">Membrane</location>
    </subcellularLocation>
</comment>
<dbReference type="PIRSF" id="PIRSF031802">
    <property type="entry name" value="UCP031802"/>
    <property type="match status" value="1"/>
</dbReference>
<dbReference type="InterPro" id="IPR010817">
    <property type="entry name" value="HemY_N"/>
</dbReference>
<dbReference type="RefSeq" id="WP_142833495.1">
    <property type="nucleotide sequence ID" value="NZ_VFSV01000005.1"/>
</dbReference>
<evidence type="ECO:0000313" key="8">
    <source>
        <dbReference type="EMBL" id="TRD22551.1"/>
    </source>
</evidence>
<keyword evidence="9" id="KW-1185">Reference proteome</keyword>
<dbReference type="Gene3D" id="1.25.40.10">
    <property type="entry name" value="Tetratricopeptide repeat domain"/>
    <property type="match status" value="1"/>
</dbReference>
<keyword evidence="4 6" id="KW-0472">Membrane</keyword>
<organism evidence="8 9">
    <name type="scientific">Palleronia caenipelagi</name>
    <dbReference type="NCBI Taxonomy" id="2489174"/>
    <lineage>
        <taxon>Bacteria</taxon>
        <taxon>Pseudomonadati</taxon>
        <taxon>Pseudomonadota</taxon>
        <taxon>Alphaproteobacteria</taxon>
        <taxon>Rhodobacterales</taxon>
        <taxon>Roseobacteraceae</taxon>
        <taxon>Palleronia</taxon>
    </lineage>
</organism>
<comment type="caution">
    <text evidence="8">The sequence shown here is derived from an EMBL/GenBank/DDBJ whole genome shotgun (WGS) entry which is preliminary data.</text>
</comment>
<dbReference type="InterPro" id="IPR016982">
    <property type="entry name" value="Mms48"/>
</dbReference>
<dbReference type="GO" id="GO:0016020">
    <property type="term" value="C:membrane"/>
    <property type="evidence" value="ECO:0007669"/>
    <property type="project" value="UniProtKB-SubCell"/>
</dbReference>
<evidence type="ECO:0000256" key="2">
    <source>
        <dbReference type="ARBA" id="ARBA00022692"/>
    </source>
</evidence>
<name>A0A547Q859_9RHOB</name>
<keyword evidence="3 6" id="KW-1133">Transmembrane helix</keyword>
<dbReference type="EMBL" id="VFSV01000005">
    <property type="protein sequence ID" value="TRD22551.1"/>
    <property type="molecule type" value="Genomic_DNA"/>
</dbReference>
<dbReference type="SUPFAM" id="SSF48452">
    <property type="entry name" value="TPR-like"/>
    <property type="match status" value="1"/>
</dbReference>
<dbReference type="InterPro" id="IPR011990">
    <property type="entry name" value="TPR-like_helical_dom_sf"/>
</dbReference>
<feature type="region of interest" description="Disordered" evidence="5">
    <location>
        <begin position="486"/>
        <end position="528"/>
    </location>
</feature>
<gene>
    <name evidence="8" type="ORF">FEV53_03810</name>
</gene>
<keyword evidence="2 6" id="KW-0812">Transmembrane</keyword>
<dbReference type="Proteomes" id="UP000318590">
    <property type="component" value="Unassembled WGS sequence"/>
</dbReference>
<feature type="transmembrane region" description="Helical" evidence="6">
    <location>
        <begin position="47"/>
        <end position="76"/>
    </location>
</feature>
<evidence type="ECO:0000256" key="3">
    <source>
        <dbReference type="ARBA" id="ARBA00022989"/>
    </source>
</evidence>
<evidence type="ECO:0000256" key="1">
    <source>
        <dbReference type="ARBA" id="ARBA00004370"/>
    </source>
</evidence>
<sequence>MLWSLLKVVIFIAIVGLLAIGAGQLLNADGSIRVAFADMEITLGPLGAAIAAVLAVLAVWLGLKLLGLLVAFIRFLSGDETALTRHFARNREKKGLKALSDAMLAVAAGEGREAQAKAERAEHYLGRPDVTGLLLAQGAEIAGDKKKAEEVYKQLVQDERTRFVGVRGLLKHQMEQDNTETALALAKEAFALKPKHGETQDTLLKLQAATKDWDGARKTLAAKAKQGALPRDVAKRRDAVLALSGARELLDESLTPEVREGAIEANRLSPDLIPAAVLAARGYIKNNQERYATRVLKKAWEAQPHPDLAAAFAEIQPEESAAQRVRRFTTLTRIHPDHPETRMLLAELHIANEDFPAARRALGDLATSHPTARSVTIMAAVERGEGSDDAIVRGWLTKAATVPRGPQWVCENCHTVHGEWAAVCDNCSAFDTLAWKEPKEGTVAMPAGTAMLPLIVGQLESQPVAEESTAPSEVADDAVEVTATEVTSALEPTGPVSVEQPVEHKKGHQKPDAENAADGEIIVAADNS</sequence>
<protein>
    <submittedName>
        <fullName evidence="8">Heme biosynthesis protein HemY</fullName>
    </submittedName>
</protein>
<feature type="domain" description="HemY N-terminal" evidence="7">
    <location>
        <begin position="30"/>
        <end position="143"/>
    </location>
</feature>
<dbReference type="OrthoDB" id="9798343at2"/>
<dbReference type="Pfam" id="PF07219">
    <property type="entry name" value="HemY_N"/>
    <property type="match status" value="1"/>
</dbReference>